<feature type="transmembrane region" description="Helical" evidence="5">
    <location>
        <begin position="278"/>
        <end position="304"/>
    </location>
</feature>
<keyword evidence="4 5" id="KW-0472">Membrane</keyword>
<evidence type="ECO:0000256" key="1">
    <source>
        <dbReference type="ARBA" id="ARBA00004141"/>
    </source>
</evidence>
<gene>
    <name evidence="7" type="ORF">ODALV1_LOCUS8320</name>
</gene>
<protein>
    <recommendedName>
        <fullName evidence="6">Major facilitator superfamily (MFS) profile domain-containing protein</fullName>
    </recommendedName>
</protein>
<dbReference type="PROSITE" id="PS50850">
    <property type="entry name" value="MFS"/>
    <property type="match status" value="1"/>
</dbReference>
<keyword evidence="3 5" id="KW-1133">Transmembrane helix</keyword>
<feature type="transmembrane region" description="Helical" evidence="5">
    <location>
        <begin position="338"/>
        <end position="358"/>
    </location>
</feature>
<feature type="transmembrane region" description="Helical" evidence="5">
    <location>
        <begin position="158"/>
        <end position="179"/>
    </location>
</feature>
<dbReference type="Pfam" id="PF00083">
    <property type="entry name" value="Sugar_tr"/>
    <property type="match status" value="1"/>
</dbReference>
<dbReference type="InterPro" id="IPR005828">
    <property type="entry name" value="MFS_sugar_transport-like"/>
</dbReference>
<keyword evidence="2 5" id="KW-0812">Transmembrane</keyword>
<feature type="transmembrane region" description="Helical" evidence="5">
    <location>
        <begin position="21"/>
        <end position="43"/>
    </location>
</feature>
<keyword evidence="8" id="KW-1185">Reference proteome</keyword>
<feature type="transmembrane region" description="Helical" evidence="5">
    <location>
        <begin position="129"/>
        <end position="146"/>
    </location>
</feature>
<dbReference type="InterPro" id="IPR020846">
    <property type="entry name" value="MFS_dom"/>
</dbReference>
<reference evidence="7 8" key="1">
    <citation type="submission" date="2024-08" db="EMBL/GenBank/DDBJ databases">
        <authorList>
            <person name="Cucini C."/>
            <person name="Frati F."/>
        </authorList>
    </citation>
    <scope>NUCLEOTIDE SEQUENCE [LARGE SCALE GENOMIC DNA]</scope>
</reference>
<dbReference type="PANTHER" id="PTHR48021:SF1">
    <property type="entry name" value="GH07001P-RELATED"/>
    <property type="match status" value="1"/>
</dbReference>
<evidence type="ECO:0000256" key="3">
    <source>
        <dbReference type="ARBA" id="ARBA00022989"/>
    </source>
</evidence>
<evidence type="ECO:0000256" key="5">
    <source>
        <dbReference type="SAM" id="Phobius"/>
    </source>
</evidence>
<dbReference type="InterPro" id="IPR005829">
    <property type="entry name" value="Sugar_transporter_CS"/>
</dbReference>
<dbReference type="PANTHER" id="PTHR48021">
    <property type="match status" value="1"/>
</dbReference>
<dbReference type="PROSITE" id="PS00217">
    <property type="entry name" value="SUGAR_TRANSPORT_2"/>
    <property type="match status" value="1"/>
</dbReference>
<feature type="transmembrane region" description="Helical" evidence="5">
    <location>
        <begin position="442"/>
        <end position="461"/>
    </location>
</feature>
<dbReference type="PROSITE" id="PS00216">
    <property type="entry name" value="SUGAR_TRANSPORT_1"/>
    <property type="match status" value="1"/>
</dbReference>
<dbReference type="InterPro" id="IPR036259">
    <property type="entry name" value="MFS_trans_sf"/>
</dbReference>
<feature type="transmembrane region" description="Helical" evidence="5">
    <location>
        <begin position="406"/>
        <end position="430"/>
    </location>
</feature>
<evidence type="ECO:0000256" key="4">
    <source>
        <dbReference type="ARBA" id="ARBA00023136"/>
    </source>
</evidence>
<feature type="transmembrane region" description="Helical" evidence="5">
    <location>
        <begin position="365"/>
        <end position="386"/>
    </location>
</feature>
<feature type="transmembrane region" description="Helical" evidence="5">
    <location>
        <begin position="473"/>
        <end position="493"/>
    </location>
</feature>
<dbReference type="SUPFAM" id="SSF103473">
    <property type="entry name" value="MFS general substrate transporter"/>
    <property type="match status" value="1"/>
</dbReference>
<feature type="transmembrane region" description="Helical" evidence="5">
    <location>
        <begin position="68"/>
        <end position="88"/>
    </location>
</feature>
<comment type="caution">
    <text evidence="7">The sequence shown here is derived from an EMBL/GenBank/DDBJ whole genome shotgun (WGS) entry which is preliminary data.</text>
</comment>
<name>A0ABP1Q7T0_9HEXA</name>
<dbReference type="EMBL" id="CAXLJM020000025">
    <property type="protein sequence ID" value="CAL8092760.1"/>
    <property type="molecule type" value="Genomic_DNA"/>
</dbReference>
<evidence type="ECO:0000256" key="2">
    <source>
        <dbReference type="ARBA" id="ARBA00022692"/>
    </source>
</evidence>
<sequence length="516" mass="56688">MAKVKNGKRNGSSEGNSSYPLFEMWTTIVAACSFLCIGLLRAYTSPAIASMKQDPMLFNSTSIPPKEIISWVASSPPLASFFGTIISGPMLQYLGRQRTLVLLTIPYIGGWLLIGFASTSITLIMMGRVLTGLAAGLSTAGAPLYVSECVRPSVRGTLGFLPAMMLSFGVLLGFSTSTINVDWRQLALIMTSFPIALLFMTLTVPESPSWLILKGKEEKGFQNLRKLRGGSKGNVEEVELEILDMKTALLMTRRCSRASINPKTKEVSVLKLMQQRPIYYPATIAVFLMFFQQFTGANAVIYYLSLILTETEPQSFKVGNNGNNGTAAASALGMDHNLSSVIVGVVQFGAFFISLPLIDRLGRKILLIFSAVAMSMPLGILGFYYFCNQEDSSQQCIEVVESTWTWLPLTCLSVFIAAYSIGFNSIPFILMSEIFPSSARSYLCSLTSFVNHLCLFILIRVFPIALDEIGAHWTFWIFCASCLVSILFVWGVVPETKGKSLAEIERGFVREAEPLI</sequence>
<accession>A0ABP1Q7T0</accession>
<dbReference type="Gene3D" id="1.20.1250.20">
    <property type="entry name" value="MFS general substrate transporter like domains"/>
    <property type="match status" value="1"/>
</dbReference>
<evidence type="ECO:0000313" key="8">
    <source>
        <dbReference type="Proteomes" id="UP001642540"/>
    </source>
</evidence>
<proteinExistence type="predicted"/>
<evidence type="ECO:0000259" key="6">
    <source>
        <dbReference type="PROSITE" id="PS50850"/>
    </source>
</evidence>
<feature type="transmembrane region" description="Helical" evidence="5">
    <location>
        <begin position="100"/>
        <end position="123"/>
    </location>
</feature>
<evidence type="ECO:0000313" key="7">
    <source>
        <dbReference type="EMBL" id="CAL8092760.1"/>
    </source>
</evidence>
<organism evidence="7 8">
    <name type="scientific">Orchesella dallaii</name>
    <dbReference type="NCBI Taxonomy" id="48710"/>
    <lineage>
        <taxon>Eukaryota</taxon>
        <taxon>Metazoa</taxon>
        <taxon>Ecdysozoa</taxon>
        <taxon>Arthropoda</taxon>
        <taxon>Hexapoda</taxon>
        <taxon>Collembola</taxon>
        <taxon>Entomobryomorpha</taxon>
        <taxon>Entomobryoidea</taxon>
        <taxon>Orchesellidae</taxon>
        <taxon>Orchesellinae</taxon>
        <taxon>Orchesella</taxon>
    </lineage>
</organism>
<feature type="transmembrane region" description="Helical" evidence="5">
    <location>
        <begin position="185"/>
        <end position="204"/>
    </location>
</feature>
<dbReference type="PRINTS" id="PR00171">
    <property type="entry name" value="SUGRTRNSPORT"/>
</dbReference>
<feature type="domain" description="Major facilitator superfamily (MFS) profile" evidence="6">
    <location>
        <begin position="26"/>
        <end position="497"/>
    </location>
</feature>
<comment type="subcellular location">
    <subcellularLocation>
        <location evidence="1">Membrane</location>
        <topology evidence="1">Multi-pass membrane protein</topology>
    </subcellularLocation>
</comment>
<dbReference type="Proteomes" id="UP001642540">
    <property type="component" value="Unassembled WGS sequence"/>
</dbReference>
<dbReference type="InterPro" id="IPR050549">
    <property type="entry name" value="MFS_Trehalose_Transporter"/>
</dbReference>
<dbReference type="InterPro" id="IPR003663">
    <property type="entry name" value="Sugar/inositol_transpt"/>
</dbReference>